<proteinExistence type="predicted"/>
<dbReference type="STRING" id="141349.BN1232_05892"/>
<evidence type="ECO:0000313" key="2">
    <source>
        <dbReference type="EMBL" id="CQD23847.1"/>
    </source>
</evidence>
<sequence length="138" mass="14599">MNPRRPYLRSALPRPPGKRSAGVFFTCAGLLGIAAGTVTPCARADAVGYLVNVTVRPGYNFAGADQALSYGYGICDKVSQGHTYAQIMGDVKADFTTSDEYQASYLIAQAVDELCPALLWQLRNSAAHYTPPPPAAGG</sequence>
<dbReference type="AlphaFoldDB" id="A0A0E4CR29"/>
<evidence type="ECO:0000259" key="1">
    <source>
        <dbReference type="Pfam" id="PF05305"/>
    </source>
</evidence>
<organism evidence="2 3">
    <name type="scientific">Mycobacterium lentiflavum</name>
    <dbReference type="NCBI Taxonomy" id="141349"/>
    <lineage>
        <taxon>Bacteria</taxon>
        <taxon>Bacillati</taxon>
        <taxon>Actinomycetota</taxon>
        <taxon>Actinomycetes</taxon>
        <taxon>Mycobacteriales</taxon>
        <taxon>Mycobacteriaceae</taxon>
        <taxon>Mycobacterium</taxon>
        <taxon>Mycobacterium simiae complex</taxon>
    </lineage>
</organism>
<dbReference type="RefSeq" id="WP_090609721.1">
    <property type="nucleotide sequence ID" value="NZ_CTEE01000002.1"/>
</dbReference>
<gene>
    <name evidence="2" type="ORF">BN1232_05892</name>
</gene>
<name>A0A0E4CR29_MYCLN</name>
<dbReference type="OrthoDB" id="4729208at2"/>
<protein>
    <recommendedName>
        <fullName evidence="1">DUF732 domain-containing protein</fullName>
    </recommendedName>
</protein>
<feature type="domain" description="DUF732" evidence="1">
    <location>
        <begin position="48"/>
        <end position="116"/>
    </location>
</feature>
<reference evidence="2 3" key="1">
    <citation type="submission" date="2015-03" db="EMBL/GenBank/DDBJ databases">
        <authorList>
            <person name="Urmite Genomes"/>
        </authorList>
    </citation>
    <scope>NUCLEOTIDE SEQUENCE [LARGE SCALE GENOMIC DNA]</scope>
    <source>
        <strain evidence="2 3">CSUR P1491</strain>
    </source>
</reference>
<dbReference type="Proteomes" id="UP000199251">
    <property type="component" value="Unassembled WGS sequence"/>
</dbReference>
<dbReference type="InterPro" id="IPR007969">
    <property type="entry name" value="DUF732"/>
</dbReference>
<evidence type="ECO:0000313" key="3">
    <source>
        <dbReference type="Proteomes" id="UP000199251"/>
    </source>
</evidence>
<dbReference type="EMBL" id="CTEE01000002">
    <property type="protein sequence ID" value="CQD23847.1"/>
    <property type="molecule type" value="Genomic_DNA"/>
</dbReference>
<dbReference type="Pfam" id="PF05305">
    <property type="entry name" value="DUF732"/>
    <property type="match status" value="1"/>
</dbReference>
<accession>A0A0E4CR29</accession>